<protein>
    <submittedName>
        <fullName evidence="2">Histidine phosphatase family protein</fullName>
    </submittedName>
</protein>
<proteinExistence type="predicted"/>
<dbReference type="Proteomes" id="UP001209276">
    <property type="component" value="Unassembled WGS sequence"/>
</dbReference>
<dbReference type="RefSeq" id="WP_087443817.1">
    <property type="nucleotide sequence ID" value="NZ_CABMNB010000036.1"/>
</dbReference>
<evidence type="ECO:0000313" key="4">
    <source>
        <dbReference type="Proteomes" id="UP001209276"/>
    </source>
</evidence>
<dbReference type="GO" id="GO:0005737">
    <property type="term" value="C:cytoplasm"/>
    <property type="evidence" value="ECO:0007669"/>
    <property type="project" value="TreeGrafter"/>
</dbReference>
<sequence length="184" mass="21959">MNIGLVRHFKVAYQPDNRWMTSEQFNQWVERYDYSDICVSAFLGCDLKWDICLSSDLHRAVKTAEFIYEGPVIKTAQLREIGMSWPSQSSFKLHYYAWQILARLAWYFSYPSQEESRRETGLRARQFIDHIEENYRESNVLIVSHGAFIKCLTQELLRRGYKGKRPYKPENGKLYTYLKTIYQQ</sequence>
<dbReference type="AlphaFoldDB" id="A0AAP9J0K0"/>
<dbReference type="EMBL" id="JAMDMM010000014">
    <property type="protein sequence ID" value="MCY9606562.1"/>
    <property type="molecule type" value="Genomic_DNA"/>
</dbReference>
<dbReference type="PANTHER" id="PTHR48100:SF59">
    <property type="entry name" value="ADENOSYLCOBALAMIN_ALPHA-RIBAZOLE PHOSPHATASE"/>
    <property type="match status" value="1"/>
</dbReference>
<dbReference type="GO" id="GO:0016791">
    <property type="term" value="F:phosphatase activity"/>
    <property type="evidence" value="ECO:0007669"/>
    <property type="project" value="TreeGrafter"/>
</dbReference>
<reference evidence="2 3" key="1">
    <citation type="submission" date="2019-07" db="EMBL/GenBank/DDBJ databases">
        <title>Paenibacillus thiaminolyticus NRRL B-4156.</title>
        <authorList>
            <person name="Hehnly C."/>
            <person name="Zhang L."/>
        </authorList>
    </citation>
    <scope>NUCLEOTIDE SEQUENCE [LARGE SCALE GENOMIC DNA]</scope>
    <source>
        <strain evidence="2 3">NRRL B-4156</strain>
    </source>
</reference>
<dbReference type="SUPFAM" id="SSF53254">
    <property type="entry name" value="Phosphoglycerate mutase-like"/>
    <property type="match status" value="1"/>
</dbReference>
<gene>
    <name evidence="2" type="ORF">FLT43_00615</name>
    <name evidence="1" type="ORF">M5W83_05220</name>
</gene>
<reference evidence="1 4" key="2">
    <citation type="submission" date="2022-05" db="EMBL/GenBank/DDBJ databases">
        <title>Genome Sequencing of Bee-Associated Microbes.</title>
        <authorList>
            <person name="Dunlap C."/>
        </authorList>
    </citation>
    <scope>NUCLEOTIDE SEQUENCE [LARGE SCALE GENOMIC DNA]</scope>
    <source>
        <strain evidence="1 4">NRRL B-14613</strain>
    </source>
</reference>
<dbReference type="Proteomes" id="UP000315377">
    <property type="component" value="Chromosome"/>
</dbReference>
<dbReference type="CDD" id="cd07067">
    <property type="entry name" value="HP_PGM_like"/>
    <property type="match status" value="1"/>
</dbReference>
<dbReference type="GeneID" id="76994498"/>
<keyword evidence="4" id="KW-1185">Reference proteome</keyword>
<organism evidence="2 3">
    <name type="scientific">Paenibacillus thiaminolyticus</name>
    <name type="common">Bacillus thiaminolyticus</name>
    <dbReference type="NCBI Taxonomy" id="49283"/>
    <lineage>
        <taxon>Bacteria</taxon>
        <taxon>Bacillati</taxon>
        <taxon>Bacillota</taxon>
        <taxon>Bacilli</taxon>
        <taxon>Bacillales</taxon>
        <taxon>Paenibacillaceae</taxon>
        <taxon>Paenibacillus</taxon>
    </lineage>
</organism>
<dbReference type="InterPro" id="IPR050275">
    <property type="entry name" value="PGM_Phosphatase"/>
</dbReference>
<evidence type="ECO:0000313" key="2">
    <source>
        <dbReference type="EMBL" id="QDM42173.1"/>
    </source>
</evidence>
<accession>A0AAP9J0K0</accession>
<evidence type="ECO:0000313" key="3">
    <source>
        <dbReference type="Proteomes" id="UP000315377"/>
    </source>
</evidence>
<dbReference type="Pfam" id="PF00300">
    <property type="entry name" value="His_Phos_1"/>
    <property type="match status" value="1"/>
</dbReference>
<dbReference type="InterPro" id="IPR013078">
    <property type="entry name" value="His_Pase_superF_clade-1"/>
</dbReference>
<evidence type="ECO:0000313" key="1">
    <source>
        <dbReference type="EMBL" id="MCY9606562.1"/>
    </source>
</evidence>
<name>A0AAP9J0K0_PANTH</name>
<dbReference type="PANTHER" id="PTHR48100">
    <property type="entry name" value="BROAD-SPECIFICITY PHOSPHATASE YOR283W-RELATED"/>
    <property type="match status" value="1"/>
</dbReference>
<dbReference type="InterPro" id="IPR029033">
    <property type="entry name" value="His_PPase_superfam"/>
</dbReference>
<dbReference type="Gene3D" id="3.40.50.1240">
    <property type="entry name" value="Phosphoglycerate mutase-like"/>
    <property type="match status" value="1"/>
</dbReference>
<dbReference type="EMBL" id="CP041405">
    <property type="protein sequence ID" value="QDM42173.1"/>
    <property type="molecule type" value="Genomic_DNA"/>
</dbReference>